<accession>A0A7M1SPL9</accession>
<sequence length="451" mass="47352">MSELVDPFEGDETINEEIRERLRVWDAHELDDRPMEWLAVGTLPRAATAVLVGEEGIGKSLWWVAVAAHLTTGRAMPAIGLPPGESRNVLLILTEDLWGEVRAGLEAAGADLRHVKVLCTAADGSGVPTVPGDHQLVYEAALEHEAALIVVDAWLDVVPSGIRVADTQQARQALAPWSEICKRTGATALLLTHTNRLQTTSTRDRMGGTVALRQKARLTLVAATKDDERGQTLYVGPDKANTTALVNAIRYDLEVSQAREATATDPGTVARLARPVDAASTIQQLVKMWAAQATEEARPPSAADRVKSFLVEYLSEHGTVNEGFIETAASAAKSAARAAGHNPERIAGVVTDLGGVARPAGPGAPWVYRVPVSAVSADSAVSVNKGIPTETATDTAPAQSPLPVSAPDPVITETAKTAKTAETGQCPGCGNPIKATLSKCVDCALGGGGHQ</sequence>
<dbReference type="InterPro" id="IPR027417">
    <property type="entry name" value="P-loop_NTPase"/>
</dbReference>
<name>A0A7M1SPL9_9MICO</name>
<dbReference type="Pfam" id="PF13481">
    <property type="entry name" value="AAA_25"/>
    <property type="match status" value="1"/>
</dbReference>
<dbReference type="Gene3D" id="3.40.50.300">
    <property type="entry name" value="P-loop containing nucleotide triphosphate hydrolases"/>
    <property type="match status" value="1"/>
</dbReference>
<gene>
    <name evidence="1" type="ORF">IM660_10360</name>
</gene>
<dbReference type="KEGG" id="halt:IM660_10360"/>
<dbReference type="EMBL" id="CP063169">
    <property type="protein sequence ID" value="QOR69137.1"/>
    <property type="molecule type" value="Genomic_DNA"/>
</dbReference>
<proteinExistence type="predicted"/>
<protein>
    <submittedName>
        <fullName evidence="1">AAA family ATPase</fullName>
    </submittedName>
</protein>
<dbReference type="RefSeq" id="WP_193495264.1">
    <property type="nucleotide sequence ID" value="NZ_CP063169.1"/>
</dbReference>
<evidence type="ECO:0000313" key="2">
    <source>
        <dbReference type="Proteomes" id="UP000593758"/>
    </source>
</evidence>
<keyword evidence="2" id="KW-1185">Reference proteome</keyword>
<dbReference type="Proteomes" id="UP000593758">
    <property type="component" value="Chromosome"/>
</dbReference>
<dbReference type="SUPFAM" id="SSF52540">
    <property type="entry name" value="P-loop containing nucleoside triphosphate hydrolases"/>
    <property type="match status" value="1"/>
</dbReference>
<dbReference type="AlphaFoldDB" id="A0A7M1SPL9"/>
<evidence type="ECO:0000313" key="1">
    <source>
        <dbReference type="EMBL" id="QOR69137.1"/>
    </source>
</evidence>
<reference evidence="1 2" key="1">
    <citation type="submission" date="2020-10" db="EMBL/GenBank/DDBJ databases">
        <title>Haloactinobacterium sp. RN3S43, a bacterium isolated from saline soil.</title>
        <authorList>
            <person name="Sun J.-Q."/>
        </authorList>
    </citation>
    <scope>NUCLEOTIDE SEQUENCE [LARGE SCALE GENOMIC DNA]</scope>
    <source>
        <strain evidence="1 2">RN3S43</strain>
    </source>
</reference>
<organism evidence="1 2">
    <name type="scientific">Ruania alkalisoli</name>
    <dbReference type="NCBI Taxonomy" id="2779775"/>
    <lineage>
        <taxon>Bacteria</taxon>
        <taxon>Bacillati</taxon>
        <taxon>Actinomycetota</taxon>
        <taxon>Actinomycetes</taxon>
        <taxon>Micrococcales</taxon>
        <taxon>Ruaniaceae</taxon>
        <taxon>Ruania</taxon>
    </lineage>
</organism>